<gene>
    <name evidence="9" type="ORF">LNTAR_22354</name>
</gene>
<comment type="caution">
    <text evidence="9">The sequence shown here is derived from an EMBL/GenBank/DDBJ whole genome shotgun (WGS) entry which is preliminary data.</text>
</comment>
<feature type="transmembrane region" description="Helical" evidence="7">
    <location>
        <begin position="80"/>
        <end position="98"/>
    </location>
</feature>
<feature type="transmembrane region" description="Helical" evidence="7">
    <location>
        <begin position="400"/>
        <end position="424"/>
    </location>
</feature>
<accession>A6DG62</accession>
<dbReference type="RefSeq" id="WP_007276909.1">
    <property type="nucleotide sequence ID" value="NZ_ABCK01000002.1"/>
</dbReference>
<protein>
    <submittedName>
        <fullName evidence="9">Ribosomal protein L16</fullName>
    </submittedName>
</protein>
<dbReference type="NCBIfam" id="TIGR00786">
    <property type="entry name" value="dctM"/>
    <property type="match status" value="1"/>
</dbReference>
<keyword evidence="9" id="KW-0689">Ribosomal protein</keyword>
<feature type="transmembrane region" description="Helical" evidence="7">
    <location>
        <begin position="273"/>
        <end position="294"/>
    </location>
</feature>
<dbReference type="PANTHER" id="PTHR33362">
    <property type="entry name" value="SIALIC ACID TRAP TRANSPORTER PERMEASE PROTEIN SIAT-RELATED"/>
    <property type="match status" value="1"/>
</dbReference>
<dbReference type="OrthoDB" id="9796052at2"/>
<sequence>MIEILLILIVSFVAMLLLNVPIAITIAMSSFLAILAAGLDPNYQVAFDMADGVGRIGLLPIPFFILSGILMGRGGIASRLIDLAKSIIAWFPGGLALVNTVTCMIFGALSGSAVAAVSSIGGFMVPEMEKEGYDKDFSVAVTSTAATTGLLIPPSNIMIIYAVASGVTVEAMFMAGIIPGLLVGLCIMTVCIITALKKGYKAGEFVGFKTIAQSFRKAFMSLLLIVIVIGGILGGIFTATEASAVAVAYSFFLAVIFYKNVKLKDLPEIFLQAGKTTSIVMLMIGASSAMSTILTLENIPQMISQFLMQVSDNPIIILLIINITLLLVGTFMDMTPALLIFTPIFLPVVSSDLIGMHPVHFGIMMIANLCIGLCTPPVGSCLFVGCGVGKTSISKVSKPMLPFFLAMVFALLLTTYIPAFSMWLPEILGLTN</sequence>
<dbReference type="STRING" id="313628.LNTAR_22354"/>
<dbReference type="AlphaFoldDB" id="A6DG62"/>
<feature type="transmembrane region" description="Helical" evidence="7">
    <location>
        <begin position="52"/>
        <end position="71"/>
    </location>
</feature>
<keyword evidence="10" id="KW-1185">Reference proteome</keyword>
<evidence type="ECO:0000259" key="8">
    <source>
        <dbReference type="Pfam" id="PF06808"/>
    </source>
</evidence>
<evidence type="ECO:0000256" key="6">
    <source>
        <dbReference type="ARBA" id="ARBA00023136"/>
    </source>
</evidence>
<dbReference type="InterPro" id="IPR010656">
    <property type="entry name" value="DctM"/>
</dbReference>
<proteinExistence type="predicted"/>
<keyword evidence="5 7" id="KW-1133">Transmembrane helix</keyword>
<name>A6DG62_9BACT</name>
<evidence type="ECO:0000256" key="7">
    <source>
        <dbReference type="SAM" id="Phobius"/>
    </source>
</evidence>
<dbReference type="EMBL" id="ABCK01000002">
    <property type="protein sequence ID" value="EDM29179.1"/>
    <property type="molecule type" value="Genomic_DNA"/>
</dbReference>
<evidence type="ECO:0000313" key="9">
    <source>
        <dbReference type="EMBL" id="EDM29179.1"/>
    </source>
</evidence>
<feature type="transmembrane region" description="Helical" evidence="7">
    <location>
        <begin position="314"/>
        <end position="331"/>
    </location>
</feature>
<feature type="transmembrane region" description="Helical" evidence="7">
    <location>
        <begin position="243"/>
        <end position="261"/>
    </location>
</feature>
<evidence type="ECO:0000256" key="4">
    <source>
        <dbReference type="ARBA" id="ARBA00022692"/>
    </source>
</evidence>
<dbReference type="PANTHER" id="PTHR33362:SF2">
    <property type="entry name" value="TRAP TRANSPORTER LARGE PERMEASE PROTEIN"/>
    <property type="match status" value="1"/>
</dbReference>
<reference evidence="9 10" key="1">
    <citation type="journal article" date="2010" name="J. Bacteriol.">
        <title>Genome sequence of Lentisphaera araneosa HTCC2155T, the type species of the order Lentisphaerales in the phylum Lentisphaerae.</title>
        <authorList>
            <person name="Thrash J.C."/>
            <person name="Cho J.C."/>
            <person name="Vergin K.L."/>
            <person name="Morris R.M."/>
            <person name="Giovannoni S.J."/>
        </authorList>
    </citation>
    <scope>NUCLEOTIDE SEQUENCE [LARGE SCALE GENOMIC DNA]</scope>
    <source>
        <strain evidence="9 10">HTCC2155</strain>
    </source>
</reference>
<feature type="transmembrane region" description="Helical" evidence="7">
    <location>
        <begin position="338"/>
        <end position="357"/>
    </location>
</feature>
<dbReference type="GO" id="GO:0022857">
    <property type="term" value="F:transmembrane transporter activity"/>
    <property type="evidence" value="ECO:0007669"/>
    <property type="project" value="TreeGrafter"/>
</dbReference>
<dbReference type="PIRSF" id="PIRSF006066">
    <property type="entry name" value="HI0050"/>
    <property type="match status" value="1"/>
</dbReference>
<comment type="subcellular location">
    <subcellularLocation>
        <location evidence="1">Cell inner membrane</location>
        <topology evidence="1">Multi-pass membrane protein</topology>
    </subcellularLocation>
</comment>
<feature type="transmembrane region" description="Helical" evidence="7">
    <location>
        <begin position="363"/>
        <end position="388"/>
    </location>
</feature>
<dbReference type="GO" id="GO:0005840">
    <property type="term" value="C:ribosome"/>
    <property type="evidence" value="ECO:0007669"/>
    <property type="project" value="UniProtKB-KW"/>
</dbReference>
<organism evidence="9 10">
    <name type="scientific">Lentisphaera araneosa HTCC2155</name>
    <dbReference type="NCBI Taxonomy" id="313628"/>
    <lineage>
        <taxon>Bacteria</taxon>
        <taxon>Pseudomonadati</taxon>
        <taxon>Lentisphaerota</taxon>
        <taxon>Lentisphaeria</taxon>
        <taxon>Lentisphaerales</taxon>
        <taxon>Lentisphaeraceae</taxon>
        <taxon>Lentisphaera</taxon>
    </lineage>
</organism>
<dbReference type="Pfam" id="PF06808">
    <property type="entry name" value="DctM"/>
    <property type="match status" value="1"/>
</dbReference>
<keyword evidence="2" id="KW-1003">Cell membrane</keyword>
<dbReference type="InterPro" id="IPR004681">
    <property type="entry name" value="TRAP_DctM"/>
</dbReference>
<dbReference type="Proteomes" id="UP000004947">
    <property type="component" value="Unassembled WGS sequence"/>
</dbReference>
<keyword evidence="9" id="KW-0687">Ribonucleoprotein</keyword>
<keyword evidence="4 7" id="KW-0812">Transmembrane</keyword>
<feature type="transmembrane region" description="Helical" evidence="7">
    <location>
        <begin position="173"/>
        <end position="196"/>
    </location>
</feature>
<evidence type="ECO:0000256" key="2">
    <source>
        <dbReference type="ARBA" id="ARBA00022475"/>
    </source>
</evidence>
<keyword evidence="6 7" id="KW-0472">Membrane</keyword>
<evidence type="ECO:0000256" key="1">
    <source>
        <dbReference type="ARBA" id="ARBA00004429"/>
    </source>
</evidence>
<evidence type="ECO:0000256" key="5">
    <source>
        <dbReference type="ARBA" id="ARBA00022989"/>
    </source>
</evidence>
<dbReference type="eggNOG" id="COG1593">
    <property type="taxonomic scope" value="Bacteria"/>
</dbReference>
<evidence type="ECO:0000313" key="10">
    <source>
        <dbReference type="Proteomes" id="UP000004947"/>
    </source>
</evidence>
<evidence type="ECO:0000256" key="3">
    <source>
        <dbReference type="ARBA" id="ARBA00022519"/>
    </source>
</evidence>
<feature type="transmembrane region" description="Helical" evidence="7">
    <location>
        <begin position="217"/>
        <end position="237"/>
    </location>
</feature>
<feature type="domain" description="TRAP C4-dicarboxylate transport system permease DctM subunit" evidence="8">
    <location>
        <begin position="9"/>
        <end position="419"/>
    </location>
</feature>
<keyword evidence="3" id="KW-0997">Cell inner membrane</keyword>
<dbReference type="GO" id="GO:0005886">
    <property type="term" value="C:plasma membrane"/>
    <property type="evidence" value="ECO:0007669"/>
    <property type="project" value="UniProtKB-SubCell"/>
</dbReference>